<dbReference type="InterPro" id="IPR037883">
    <property type="entry name" value="Knr4/Smi1-like_sf"/>
</dbReference>
<dbReference type="RefSeq" id="WP_082887187.1">
    <property type="nucleotide sequence ID" value="NZ_FKBS01000014.1"/>
</dbReference>
<evidence type="ECO:0000259" key="1">
    <source>
        <dbReference type="Pfam" id="PF09346"/>
    </source>
</evidence>
<dbReference type="Pfam" id="PF09346">
    <property type="entry name" value="SMI1_KNR4"/>
    <property type="match status" value="1"/>
</dbReference>
<organism evidence="2 3">
    <name type="scientific">Bordetella ansorpii</name>
    <dbReference type="NCBI Taxonomy" id="288768"/>
    <lineage>
        <taxon>Bacteria</taxon>
        <taxon>Pseudomonadati</taxon>
        <taxon>Pseudomonadota</taxon>
        <taxon>Betaproteobacteria</taxon>
        <taxon>Burkholderiales</taxon>
        <taxon>Alcaligenaceae</taxon>
        <taxon>Bordetella</taxon>
    </lineage>
</organism>
<proteinExistence type="predicted"/>
<name>A0A157NWZ3_9BORD</name>
<sequence>MLDRKTLASRFTLNSAAQLQDIADIQSRISFVLPRAYMDFLSICNGLRASGGLALHEIGALLGRNEDYDVPVLLPDHFMIGDDSGGQAILIDRAGRLFEVGMGVMSPDGLELSADSLEDLLIDKQGLTLSERSD</sequence>
<evidence type="ECO:0000313" key="3">
    <source>
        <dbReference type="Proteomes" id="UP000077037"/>
    </source>
</evidence>
<dbReference type="SUPFAM" id="SSF160631">
    <property type="entry name" value="SMI1/KNR4-like"/>
    <property type="match status" value="1"/>
</dbReference>
<evidence type="ECO:0000313" key="2">
    <source>
        <dbReference type="EMBL" id="SAI25813.1"/>
    </source>
</evidence>
<feature type="domain" description="Knr4/Smi1-like" evidence="1">
    <location>
        <begin position="18"/>
        <end position="121"/>
    </location>
</feature>
<dbReference type="AlphaFoldDB" id="A0A157NWZ3"/>
<reference evidence="2 3" key="1">
    <citation type="submission" date="2016-03" db="EMBL/GenBank/DDBJ databases">
        <authorList>
            <consortium name="Pathogen Informatics"/>
        </authorList>
    </citation>
    <scope>NUCLEOTIDE SEQUENCE [LARGE SCALE GENOMIC DNA]</scope>
    <source>
        <strain evidence="2 3">NCTC13364</strain>
    </source>
</reference>
<protein>
    <recommendedName>
        <fullName evidence="1">Knr4/Smi1-like domain-containing protein</fullName>
    </recommendedName>
</protein>
<accession>A0A157NWZ3</accession>
<dbReference type="Gene3D" id="3.40.1580.10">
    <property type="entry name" value="SMI1/KNR4-like"/>
    <property type="match status" value="1"/>
</dbReference>
<dbReference type="InterPro" id="IPR018958">
    <property type="entry name" value="Knr4/Smi1-like_dom"/>
</dbReference>
<gene>
    <name evidence="2" type="ORF">SAMEA1982600_02031</name>
</gene>
<dbReference type="EMBL" id="FKBS01000014">
    <property type="protein sequence ID" value="SAI25813.1"/>
    <property type="molecule type" value="Genomic_DNA"/>
</dbReference>
<dbReference type="Proteomes" id="UP000077037">
    <property type="component" value="Unassembled WGS sequence"/>
</dbReference>
<dbReference type="OrthoDB" id="1739659at2"/>